<name>A0ABS4KK11_9FIRM</name>
<dbReference type="Gene3D" id="1.10.10.60">
    <property type="entry name" value="Homeodomain-like"/>
    <property type="match status" value="1"/>
</dbReference>
<sequence>MTKQRLMNCTFKYFSKKGYNASLSEISKCCGIKKQSIYNHFKNKDDLFYQVIDEEVSTFFKDKIEEFSNLQIESPEEKLKAIFFSFINYYKDIEKLRFWRFILFIESEELFLKSRDLIREKEIEFAKNIIGEFEKVLSKNNPEVVLNNSIAATQTFMTCIHGILDGFMLYRGVFDIDILANNVWNLFWNGVERTN</sequence>
<organism evidence="4 5">
    <name type="scientific">Acetoanaerobium pronyense</name>
    <dbReference type="NCBI Taxonomy" id="1482736"/>
    <lineage>
        <taxon>Bacteria</taxon>
        <taxon>Bacillati</taxon>
        <taxon>Bacillota</taxon>
        <taxon>Clostridia</taxon>
        <taxon>Peptostreptococcales</taxon>
        <taxon>Filifactoraceae</taxon>
        <taxon>Acetoanaerobium</taxon>
    </lineage>
</organism>
<feature type="DNA-binding region" description="H-T-H motif" evidence="2">
    <location>
        <begin position="22"/>
        <end position="41"/>
    </location>
</feature>
<dbReference type="RefSeq" id="WP_209661181.1">
    <property type="nucleotide sequence ID" value="NZ_JAGGLI010000021.1"/>
</dbReference>
<evidence type="ECO:0000256" key="2">
    <source>
        <dbReference type="PROSITE-ProRule" id="PRU00335"/>
    </source>
</evidence>
<dbReference type="Gene3D" id="1.10.357.10">
    <property type="entry name" value="Tetracycline Repressor, domain 2"/>
    <property type="match status" value="1"/>
</dbReference>
<evidence type="ECO:0000259" key="3">
    <source>
        <dbReference type="PROSITE" id="PS50977"/>
    </source>
</evidence>
<dbReference type="PROSITE" id="PS50977">
    <property type="entry name" value="HTH_TETR_2"/>
    <property type="match status" value="1"/>
</dbReference>
<evidence type="ECO:0000313" key="4">
    <source>
        <dbReference type="EMBL" id="MBP2028127.1"/>
    </source>
</evidence>
<dbReference type="PRINTS" id="PR00455">
    <property type="entry name" value="HTHTETR"/>
</dbReference>
<keyword evidence="5" id="KW-1185">Reference proteome</keyword>
<gene>
    <name evidence="4" type="ORF">J2Z35_001926</name>
</gene>
<feature type="domain" description="HTH tetR-type" evidence="3">
    <location>
        <begin position="1"/>
        <end position="59"/>
    </location>
</feature>
<dbReference type="PANTHER" id="PTHR43479">
    <property type="entry name" value="ACREF/ENVCD OPERON REPRESSOR-RELATED"/>
    <property type="match status" value="1"/>
</dbReference>
<evidence type="ECO:0000313" key="5">
    <source>
        <dbReference type="Proteomes" id="UP001314903"/>
    </source>
</evidence>
<dbReference type="PANTHER" id="PTHR43479:SF11">
    <property type="entry name" value="ACREF_ENVCD OPERON REPRESSOR-RELATED"/>
    <property type="match status" value="1"/>
</dbReference>
<comment type="caution">
    <text evidence="4">The sequence shown here is derived from an EMBL/GenBank/DDBJ whole genome shotgun (WGS) entry which is preliminary data.</text>
</comment>
<dbReference type="InterPro" id="IPR050624">
    <property type="entry name" value="HTH-type_Tx_Regulator"/>
</dbReference>
<evidence type="ECO:0000256" key="1">
    <source>
        <dbReference type="ARBA" id="ARBA00023125"/>
    </source>
</evidence>
<accession>A0ABS4KK11</accession>
<dbReference type="Pfam" id="PF00440">
    <property type="entry name" value="TetR_N"/>
    <property type="match status" value="1"/>
</dbReference>
<reference evidence="4 5" key="1">
    <citation type="submission" date="2021-03" db="EMBL/GenBank/DDBJ databases">
        <title>Genomic Encyclopedia of Type Strains, Phase IV (KMG-IV): sequencing the most valuable type-strain genomes for metagenomic binning, comparative biology and taxonomic classification.</title>
        <authorList>
            <person name="Goeker M."/>
        </authorList>
    </citation>
    <scope>NUCLEOTIDE SEQUENCE [LARGE SCALE GENOMIC DNA]</scope>
    <source>
        <strain evidence="4 5">DSM 27512</strain>
    </source>
</reference>
<protein>
    <submittedName>
        <fullName evidence="4">AcrR family transcriptional regulator</fullName>
    </submittedName>
</protein>
<dbReference type="EMBL" id="JAGGLI010000021">
    <property type="protein sequence ID" value="MBP2028127.1"/>
    <property type="molecule type" value="Genomic_DNA"/>
</dbReference>
<keyword evidence="1 2" id="KW-0238">DNA-binding</keyword>
<dbReference type="Proteomes" id="UP001314903">
    <property type="component" value="Unassembled WGS sequence"/>
</dbReference>
<dbReference type="InterPro" id="IPR009057">
    <property type="entry name" value="Homeodomain-like_sf"/>
</dbReference>
<dbReference type="InterPro" id="IPR001647">
    <property type="entry name" value="HTH_TetR"/>
</dbReference>
<proteinExistence type="predicted"/>
<dbReference type="SUPFAM" id="SSF46689">
    <property type="entry name" value="Homeodomain-like"/>
    <property type="match status" value="1"/>
</dbReference>